<keyword evidence="1" id="KW-0472">Membrane</keyword>
<name>B8CA02_THAPS</name>
<gene>
    <name evidence="2" type="ORF">THAPSDRAFT_24428</name>
</gene>
<dbReference type="GeneID" id="7449371"/>
<dbReference type="InParanoid" id="B8CA02"/>
<dbReference type="AlphaFoldDB" id="B8CA02"/>
<reference evidence="2 3" key="1">
    <citation type="journal article" date="2004" name="Science">
        <title>The genome of the diatom Thalassiosira pseudonana: ecology, evolution, and metabolism.</title>
        <authorList>
            <person name="Armbrust E.V."/>
            <person name="Berges J.A."/>
            <person name="Bowler C."/>
            <person name="Green B.R."/>
            <person name="Martinez D."/>
            <person name="Putnam N.H."/>
            <person name="Zhou S."/>
            <person name="Allen A.E."/>
            <person name="Apt K.E."/>
            <person name="Bechner M."/>
            <person name="Brzezinski M.A."/>
            <person name="Chaal B.K."/>
            <person name="Chiovitti A."/>
            <person name="Davis A.K."/>
            <person name="Demarest M.S."/>
            <person name="Detter J.C."/>
            <person name="Glavina T."/>
            <person name="Goodstein D."/>
            <person name="Hadi M.Z."/>
            <person name="Hellsten U."/>
            <person name="Hildebrand M."/>
            <person name="Jenkins B.D."/>
            <person name="Jurka J."/>
            <person name="Kapitonov V.V."/>
            <person name="Kroger N."/>
            <person name="Lau W.W."/>
            <person name="Lane T.W."/>
            <person name="Larimer F.W."/>
            <person name="Lippmeier J.C."/>
            <person name="Lucas S."/>
            <person name="Medina M."/>
            <person name="Montsant A."/>
            <person name="Obornik M."/>
            <person name="Parker M.S."/>
            <person name="Palenik B."/>
            <person name="Pazour G.J."/>
            <person name="Richardson P.M."/>
            <person name="Rynearson T.A."/>
            <person name="Saito M.A."/>
            <person name="Schwartz D.C."/>
            <person name="Thamatrakoln K."/>
            <person name="Valentin K."/>
            <person name="Vardi A."/>
            <person name="Wilkerson F.P."/>
            <person name="Rokhsar D.S."/>
        </authorList>
    </citation>
    <scope>NUCLEOTIDE SEQUENCE [LARGE SCALE GENOMIC DNA]</scope>
    <source>
        <strain evidence="2 3">CCMP1335</strain>
    </source>
</reference>
<evidence type="ECO:0000313" key="3">
    <source>
        <dbReference type="Proteomes" id="UP000001449"/>
    </source>
</evidence>
<organism evidence="2 3">
    <name type="scientific">Thalassiosira pseudonana</name>
    <name type="common">Marine diatom</name>
    <name type="synonym">Cyclotella nana</name>
    <dbReference type="NCBI Taxonomy" id="35128"/>
    <lineage>
        <taxon>Eukaryota</taxon>
        <taxon>Sar</taxon>
        <taxon>Stramenopiles</taxon>
        <taxon>Ochrophyta</taxon>
        <taxon>Bacillariophyta</taxon>
        <taxon>Coscinodiscophyceae</taxon>
        <taxon>Thalassiosirophycidae</taxon>
        <taxon>Thalassiosirales</taxon>
        <taxon>Thalassiosiraceae</taxon>
        <taxon>Thalassiosira</taxon>
    </lineage>
</organism>
<sequence length="197" mass="21561">MTKQKANKAAKGCTRSKPSSLSAASIGQALVILAGSCAAFSGSGSSSSASSSSCPSHYIMCDAIQSPRGVGEQRSTSITALRYRDLDDDHSVDVRAIHDDASQVSSTITQTARRGTTSATASSWLSIPSILPQKRQAPSNSQDEQQVVMDEYLEYVERRYSRMRMHSRKPKVELTFRRLFMLTRTVLLAFVALKFFV</sequence>
<evidence type="ECO:0000256" key="1">
    <source>
        <dbReference type="SAM" id="Phobius"/>
    </source>
</evidence>
<dbReference type="RefSeq" id="XP_002292957.1">
    <property type="nucleotide sequence ID" value="XM_002292921.1"/>
</dbReference>
<accession>B8CA02</accession>
<feature type="transmembrane region" description="Helical" evidence="1">
    <location>
        <begin position="179"/>
        <end position="196"/>
    </location>
</feature>
<keyword evidence="3" id="KW-1185">Reference proteome</keyword>
<dbReference type="KEGG" id="tps:THAPSDRAFT_24428"/>
<dbReference type="PaxDb" id="35128-Thaps24428"/>
<proteinExistence type="predicted"/>
<protein>
    <submittedName>
        <fullName evidence="2">Uncharacterized protein</fullName>
    </submittedName>
</protein>
<keyword evidence="1" id="KW-0812">Transmembrane</keyword>
<dbReference type="HOGENOM" id="CLU_1386682_0_0_1"/>
<dbReference type="Proteomes" id="UP000001449">
    <property type="component" value="Chromosome 12"/>
</dbReference>
<reference evidence="2 3" key="2">
    <citation type="journal article" date="2008" name="Nature">
        <title>The Phaeodactylum genome reveals the evolutionary history of diatom genomes.</title>
        <authorList>
            <person name="Bowler C."/>
            <person name="Allen A.E."/>
            <person name="Badger J.H."/>
            <person name="Grimwood J."/>
            <person name="Jabbari K."/>
            <person name="Kuo A."/>
            <person name="Maheswari U."/>
            <person name="Martens C."/>
            <person name="Maumus F."/>
            <person name="Otillar R.P."/>
            <person name="Rayko E."/>
            <person name="Salamov A."/>
            <person name="Vandepoele K."/>
            <person name="Beszteri B."/>
            <person name="Gruber A."/>
            <person name="Heijde M."/>
            <person name="Katinka M."/>
            <person name="Mock T."/>
            <person name="Valentin K."/>
            <person name="Verret F."/>
            <person name="Berges J.A."/>
            <person name="Brownlee C."/>
            <person name="Cadoret J.P."/>
            <person name="Chiovitti A."/>
            <person name="Choi C.J."/>
            <person name="Coesel S."/>
            <person name="De Martino A."/>
            <person name="Detter J.C."/>
            <person name="Durkin C."/>
            <person name="Falciatore A."/>
            <person name="Fournet J."/>
            <person name="Haruta M."/>
            <person name="Huysman M.J."/>
            <person name="Jenkins B.D."/>
            <person name="Jiroutova K."/>
            <person name="Jorgensen R.E."/>
            <person name="Joubert Y."/>
            <person name="Kaplan A."/>
            <person name="Kroger N."/>
            <person name="Kroth P.G."/>
            <person name="La Roche J."/>
            <person name="Lindquist E."/>
            <person name="Lommer M."/>
            <person name="Martin-Jezequel V."/>
            <person name="Lopez P.J."/>
            <person name="Lucas S."/>
            <person name="Mangogna M."/>
            <person name="McGinnis K."/>
            <person name="Medlin L.K."/>
            <person name="Montsant A."/>
            <person name="Oudot-Le Secq M.P."/>
            <person name="Napoli C."/>
            <person name="Obornik M."/>
            <person name="Parker M.S."/>
            <person name="Petit J.L."/>
            <person name="Porcel B.M."/>
            <person name="Poulsen N."/>
            <person name="Robison M."/>
            <person name="Rychlewski L."/>
            <person name="Rynearson T.A."/>
            <person name="Schmutz J."/>
            <person name="Shapiro H."/>
            <person name="Siaut M."/>
            <person name="Stanley M."/>
            <person name="Sussman M.R."/>
            <person name="Taylor A.R."/>
            <person name="Vardi A."/>
            <person name="von Dassow P."/>
            <person name="Vyverman W."/>
            <person name="Willis A."/>
            <person name="Wyrwicz L.S."/>
            <person name="Rokhsar D.S."/>
            <person name="Weissenbach J."/>
            <person name="Armbrust E.V."/>
            <person name="Green B.R."/>
            <person name="Van de Peer Y."/>
            <person name="Grigoriev I.V."/>
        </authorList>
    </citation>
    <scope>NUCLEOTIDE SEQUENCE [LARGE SCALE GENOMIC DNA]</scope>
    <source>
        <strain evidence="2 3">CCMP1335</strain>
    </source>
</reference>
<evidence type="ECO:0000313" key="2">
    <source>
        <dbReference type="EMBL" id="EED89418.1"/>
    </source>
</evidence>
<keyword evidence="1" id="KW-1133">Transmembrane helix</keyword>
<dbReference type="EMBL" id="CM000647">
    <property type="protein sequence ID" value="EED89418.1"/>
    <property type="molecule type" value="Genomic_DNA"/>
</dbReference>